<dbReference type="AlphaFoldDB" id="A0A0G4EJG5"/>
<name>A0A0G4EJG5_VITBC</name>
<organism evidence="2 3">
    <name type="scientific">Vitrella brassicaformis (strain CCMP3155)</name>
    <dbReference type="NCBI Taxonomy" id="1169540"/>
    <lineage>
        <taxon>Eukaryota</taxon>
        <taxon>Sar</taxon>
        <taxon>Alveolata</taxon>
        <taxon>Colpodellida</taxon>
        <taxon>Vitrellaceae</taxon>
        <taxon>Vitrella</taxon>
    </lineage>
</organism>
<protein>
    <submittedName>
        <fullName evidence="2">Uncharacterized protein</fullName>
    </submittedName>
</protein>
<reference evidence="2 3" key="1">
    <citation type="submission" date="2014-11" db="EMBL/GenBank/DDBJ databases">
        <authorList>
            <person name="Zhu J."/>
            <person name="Qi W."/>
            <person name="Song R."/>
        </authorList>
    </citation>
    <scope>NUCLEOTIDE SEQUENCE [LARGE SCALE GENOMIC DNA]</scope>
</reference>
<proteinExistence type="predicted"/>
<gene>
    <name evidence="2" type="ORF">Vbra_12093</name>
</gene>
<evidence type="ECO:0000256" key="1">
    <source>
        <dbReference type="SAM" id="MobiDB-lite"/>
    </source>
</evidence>
<dbReference type="InParanoid" id="A0A0G4EJG5"/>
<dbReference type="Proteomes" id="UP000041254">
    <property type="component" value="Unassembled WGS sequence"/>
</dbReference>
<evidence type="ECO:0000313" key="2">
    <source>
        <dbReference type="EMBL" id="CEL96890.1"/>
    </source>
</evidence>
<dbReference type="EMBL" id="CDMY01000248">
    <property type="protein sequence ID" value="CEL96890.1"/>
    <property type="molecule type" value="Genomic_DNA"/>
</dbReference>
<evidence type="ECO:0000313" key="3">
    <source>
        <dbReference type="Proteomes" id="UP000041254"/>
    </source>
</evidence>
<dbReference type="OrthoDB" id="434859at2759"/>
<keyword evidence="3" id="KW-1185">Reference proteome</keyword>
<feature type="region of interest" description="Disordered" evidence="1">
    <location>
        <begin position="65"/>
        <end position="94"/>
    </location>
</feature>
<sequence length="489" mass="54316">MLRHCKQDSSAPFPFKFPVSSGRLLFSLLLLSLLLLLHSSRIDSSQRHKDGHNDHRKLTSPAMALQQAAERENDTASELESDIAASDSPPEELRQPKFDFASSELKLNLLNLLGPLKTELEAREADNNTKSKCQVVGGVRESSKWMMDECPRMKGGGLQLDGDTLVFVPVLVSDGWGNLLGPYWQARAMAHLMGVNFKMVYGAWDSGWNALVSVLSWLMQQPSYFHNWQRGPLTADDTWLNDLPREESLQTFSAWREKRGLRSPTAGWGEQDVAVHFRCSKDTLLDNPYYGPIAFSFYDAIPPSTAPRTINIVANIKPSANLTAVMKDRMQHMAPDASDAEQTVAVITKAEAASAAQRPMDRFDRELDSDCHTILRELKAHLENRLSAEGSQVEIVGGEVWEDFMRLVEAPILLMGVSSFAMMAAVLNRGVVLMPGGTVDGPEVMAEAYDGSRMTWYVSKAPVMTPSVAKAANLTLDDMPAILKWLREH</sequence>
<accession>A0A0G4EJG5</accession>
<dbReference type="VEuPathDB" id="CryptoDB:Vbra_12093"/>